<keyword evidence="2" id="KW-1185">Reference proteome</keyword>
<dbReference type="Gene3D" id="3.30.160.100">
    <property type="entry name" value="Ribosome hibernation promotion factor-like"/>
    <property type="match status" value="1"/>
</dbReference>
<name>A0ABV2SUM2_9FLAO</name>
<dbReference type="InterPro" id="IPR003489">
    <property type="entry name" value="RHF/RaiA"/>
</dbReference>
<reference evidence="1 2" key="1">
    <citation type="submission" date="2024-07" db="EMBL/GenBank/DDBJ databases">
        <title>The genome sequence of type strain Sediminicola arcticus GDMCC 1.2805.</title>
        <authorList>
            <person name="Liu Y."/>
        </authorList>
    </citation>
    <scope>NUCLEOTIDE SEQUENCE [LARGE SCALE GENOMIC DNA]</scope>
    <source>
        <strain evidence="1 2">GDMCC 1.2805</strain>
    </source>
</reference>
<dbReference type="RefSeq" id="WP_354615267.1">
    <property type="nucleotide sequence ID" value="NZ_JBEXAE010000004.1"/>
</dbReference>
<comment type="caution">
    <text evidence="1">The sequence shown here is derived from an EMBL/GenBank/DDBJ whole genome shotgun (WGS) entry which is preliminary data.</text>
</comment>
<accession>A0ABV2SUM2</accession>
<dbReference type="Proteomes" id="UP001549799">
    <property type="component" value="Unassembled WGS sequence"/>
</dbReference>
<protein>
    <submittedName>
        <fullName evidence="1">HPF/RaiA family ribosome-associated protein</fullName>
    </submittedName>
</protein>
<evidence type="ECO:0000313" key="2">
    <source>
        <dbReference type="Proteomes" id="UP001549799"/>
    </source>
</evidence>
<dbReference type="Pfam" id="PF02482">
    <property type="entry name" value="Ribosomal_S30AE"/>
    <property type="match status" value="1"/>
</dbReference>
<sequence>MTINIQYVKMPTSIAMTEFVTKKLDKLGDRYNWVISANVYFKLENDPTQKGKICEIELSAPGPRLFAKSNETHFEKAAVATLDDLERLLKKQNEKRNNKFKIINSNP</sequence>
<evidence type="ECO:0000313" key="1">
    <source>
        <dbReference type="EMBL" id="MET6990867.1"/>
    </source>
</evidence>
<dbReference type="InterPro" id="IPR036567">
    <property type="entry name" value="RHF-like"/>
</dbReference>
<organism evidence="1 2">
    <name type="scientific">Sediminicola arcticus</name>
    <dbReference type="NCBI Taxonomy" id="1574308"/>
    <lineage>
        <taxon>Bacteria</taxon>
        <taxon>Pseudomonadati</taxon>
        <taxon>Bacteroidota</taxon>
        <taxon>Flavobacteriia</taxon>
        <taxon>Flavobacteriales</taxon>
        <taxon>Flavobacteriaceae</taxon>
        <taxon>Sediminicola</taxon>
    </lineage>
</organism>
<proteinExistence type="predicted"/>
<dbReference type="SUPFAM" id="SSF69754">
    <property type="entry name" value="Ribosome binding protein Y (YfiA homologue)"/>
    <property type="match status" value="1"/>
</dbReference>
<gene>
    <name evidence="1" type="ORF">ABXZ36_09435</name>
</gene>
<dbReference type="EMBL" id="JBEXAE010000004">
    <property type="protein sequence ID" value="MET6990867.1"/>
    <property type="molecule type" value="Genomic_DNA"/>
</dbReference>